<keyword evidence="1" id="KW-1185">Reference proteome</keyword>
<dbReference type="RefSeq" id="XP_019092312.1">
    <property type="nucleotide sequence ID" value="XM_019236767.1"/>
</dbReference>
<accession>A0ABM1QZX4</accession>
<reference evidence="2" key="2">
    <citation type="submission" date="2025-08" db="UniProtKB">
        <authorList>
            <consortium name="RefSeq"/>
        </authorList>
    </citation>
    <scope>IDENTIFICATION</scope>
    <source>
        <tissue evidence="2">Leaf</tissue>
    </source>
</reference>
<gene>
    <name evidence="2" type="primary">LOC109129126</name>
</gene>
<sequence>MTNCNPMPTPLPQTLEKLDVTPFSEPTYLRSLAGKLQYLTITRPDLQFTVNFICQRMHAPTNSEFTLLKRILRYVKGTLNLGMPIRKHNNPTLSAFCYSDYAGCKDTRRSTSGFCILLGSTLVSWSAKRQKTLSNSSTESEYRALSVVARELTWISSLLRDIGIPQYQPTRVFCDNLSAVYLSANPALHNWTKHFDKDFHYIRERVGLGLIETHHIPALLQLADIFTKPLPRPSFFDLRGKLGVSPPPVTSPPTFEGECRR</sequence>
<proteinExistence type="predicted"/>
<dbReference type="InterPro" id="IPR043502">
    <property type="entry name" value="DNA/RNA_pol_sf"/>
</dbReference>
<organism evidence="1 2">
    <name type="scientific">Camelina sativa</name>
    <name type="common">False flax</name>
    <name type="synonym">Myagrum sativum</name>
    <dbReference type="NCBI Taxonomy" id="90675"/>
    <lineage>
        <taxon>Eukaryota</taxon>
        <taxon>Viridiplantae</taxon>
        <taxon>Streptophyta</taxon>
        <taxon>Embryophyta</taxon>
        <taxon>Tracheophyta</taxon>
        <taxon>Spermatophyta</taxon>
        <taxon>Magnoliopsida</taxon>
        <taxon>eudicotyledons</taxon>
        <taxon>Gunneridae</taxon>
        <taxon>Pentapetalae</taxon>
        <taxon>rosids</taxon>
        <taxon>malvids</taxon>
        <taxon>Brassicales</taxon>
        <taxon>Brassicaceae</taxon>
        <taxon>Camelineae</taxon>
        <taxon>Camelina</taxon>
    </lineage>
</organism>
<dbReference type="SUPFAM" id="SSF56672">
    <property type="entry name" value="DNA/RNA polymerases"/>
    <property type="match status" value="1"/>
</dbReference>
<dbReference type="PANTHER" id="PTHR11439">
    <property type="entry name" value="GAG-POL-RELATED RETROTRANSPOSON"/>
    <property type="match status" value="1"/>
</dbReference>
<evidence type="ECO:0000313" key="1">
    <source>
        <dbReference type="Proteomes" id="UP000694864"/>
    </source>
</evidence>
<evidence type="ECO:0000313" key="2">
    <source>
        <dbReference type="RefSeq" id="XP_019092312.1"/>
    </source>
</evidence>
<dbReference type="PANTHER" id="PTHR11439:SF455">
    <property type="entry name" value="RLK (RECEPTOR-LIKE PROTEIN KINASE) 8, PUTATIVE-RELATED"/>
    <property type="match status" value="1"/>
</dbReference>
<protein>
    <submittedName>
        <fullName evidence="2">Uncharacterized protein LOC109129126</fullName>
    </submittedName>
</protein>
<dbReference type="Proteomes" id="UP000694864">
    <property type="component" value="Chromosome 15"/>
</dbReference>
<name>A0ABM1QZX4_CAMSA</name>
<reference evidence="1" key="1">
    <citation type="journal article" date="2014" name="Nat. Commun.">
        <title>The emerging biofuel crop Camelina sativa retains a highly undifferentiated hexaploid genome structure.</title>
        <authorList>
            <person name="Kagale S."/>
            <person name="Koh C."/>
            <person name="Nixon J."/>
            <person name="Bollina V."/>
            <person name="Clarke W.E."/>
            <person name="Tuteja R."/>
            <person name="Spillane C."/>
            <person name="Robinson S.J."/>
            <person name="Links M.G."/>
            <person name="Clarke C."/>
            <person name="Higgins E.E."/>
            <person name="Huebert T."/>
            <person name="Sharpe A.G."/>
            <person name="Parkin I.A."/>
        </authorList>
    </citation>
    <scope>NUCLEOTIDE SEQUENCE [LARGE SCALE GENOMIC DNA]</scope>
    <source>
        <strain evidence="1">cv. DH55</strain>
    </source>
</reference>
<dbReference type="GeneID" id="109129126"/>
<dbReference type="CDD" id="cd09272">
    <property type="entry name" value="RNase_HI_RT_Ty1"/>
    <property type="match status" value="1"/>
</dbReference>